<protein>
    <submittedName>
        <fullName evidence="4">Protein/nucleic acid deglycase HchA</fullName>
        <ecNumber evidence="4">3.1.2.-</ecNumber>
    </submittedName>
</protein>
<evidence type="ECO:0000313" key="4">
    <source>
        <dbReference type="EMBL" id="CAB3772509.1"/>
    </source>
</evidence>
<dbReference type="AlphaFoldDB" id="A0A6J5F0Y9"/>
<reference evidence="4 5" key="1">
    <citation type="submission" date="2020-04" db="EMBL/GenBank/DDBJ databases">
        <authorList>
            <person name="De Canck E."/>
        </authorList>
    </citation>
    <scope>NUCLEOTIDE SEQUENCE [LARGE SCALE GENOMIC DNA]</scope>
    <source>
        <strain evidence="4 5">LMG 29542</strain>
    </source>
</reference>
<dbReference type="GO" id="GO:0019243">
    <property type="term" value="P:methylglyoxal catabolic process to D-lactate via S-lactoyl-glutathione"/>
    <property type="evidence" value="ECO:0007669"/>
    <property type="project" value="TreeGrafter"/>
</dbReference>
<name>A0A6J5F0Y9_9BURK</name>
<dbReference type="Proteomes" id="UP000494363">
    <property type="component" value="Unassembled WGS sequence"/>
</dbReference>
<feature type="signal peptide" evidence="2">
    <location>
        <begin position="1"/>
        <end position="50"/>
    </location>
</feature>
<dbReference type="CDD" id="cd03141">
    <property type="entry name" value="GATase1_Hsp31_like"/>
    <property type="match status" value="1"/>
</dbReference>
<evidence type="ECO:0000313" key="5">
    <source>
        <dbReference type="Proteomes" id="UP000494363"/>
    </source>
</evidence>
<dbReference type="GO" id="GO:0016787">
    <property type="term" value="F:hydrolase activity"/>
    <property type="evidence" value="ECO:0007669"/>
    <property type="project" value="UniProtKB-KW"/>
</dbReference>
<dbReference type="SUPFAM" id="SSF52317">
    <property type="entry name" value="Class I glutamine amidotransferase-like"/>
    <property type="match status" value="1"/>
</dbReference>
<dbReference type="EC" id="3.1.2.-" evidence="4"/>
<dbReference type="GO" id="GO:0005737">
    <property type="term" value="C:cytoplasm"/>
    <property type="evidence" value="ECO:0007669"/>
    <property type="project" value="TreeGrafter"/>
</dbReference>
<accession>A0A6J5F0Y9</accession>
<sequence>MSILTSNTKLRHDTAKHNASVRARSARPVSLLRPLAALCVAALAATSVVAQDSATAPKPGQSRKVLVVLSNAHQLDLRDGEEYNTGYYLDELAVPLQKLVAAGYSPVFASPQGKAASFDPVSNDKMFFGGDDTARANAVKFVGDFPGIQHPQTLAQIEKQGTSDYAGVFIPGGHAPMQDLSHDKTLGAILMDFHVTGRPTGVICHGPAALLSTLPDPEAFRNAMIAGDFLKAASLARGWPYANYRLTVFASGEEHAIEGKGRQLGGYVKFYAADALSEAGAHVDRVGAFQPNVIEDRELVSGQQPFSSDAFGDAFVAKLKHARL</sequence>
<evidence type="ECO:0000259" key="3">
    <source>
        <dbReference type="Pfam" id="PF01965"/>
    </source>
</evidence>
<feature type="region of interest" description="Disordered" evidence="1">
    <location>
        <begin position="1"/>
        <end position="23"/>
    </location>
</feature>
<feature type="domain" description="DJ-1/PfpI" evidence="3">
    <location>
        <begin position="91"/>
        <end position="212"/>
    </location>
</feature>
<dbReference type="InterPro" id="IPR002818">
    <property type="entry name" value="DJ-1/PfpI"/>
</dbReference>
<dbReference type="EMBL" id="CADIKH010000060">
    <property type="protein sequence ID" value="CAB3772509.1"/>
    <property type="molecule type" value="Genomic_DNA"/>
</dbReference>
<dbReference type="Pfam" id="PF01965">
    <property type="entry name" value="DJ-1_PfpI"/>
    <property type="match status" value="1"/>
</dbReference>
<dbReference type="GO" id="GO:0019172">
    <property type="term" value="F:glyoxalase III activity"/>
    <property type="evidence" value="ECO:0007669"/>
    <property type="project" value="TreeGrafter"/>
</dbReference>
<evidence type="ECO:0000256" key="1">
    <source>
        <dbReference type="SAM" id="MobiDB-lite"/>
    </source>
</evidence>
<dbReference type="Gene3D" id="3.40.50.880">
    <property type="match status" value="1"/>
</dbReference>
<keyword evidence="5" id="KW-1185">Reference proteome</keyword>
<dbReference type="RefSeq" id="WP_377756948.1">
    <property type="nucleotide sequence ID" value="NZ_JBHTEA010000002.1"/>
</dbReference>
<keyword evidence="4" id="KW-0378">Hydrolase</keyword>
<dbReference type="PANTHER" id="PTHR48094">
    <property type="entry name" value="PROTEIN/NUCLEIC ACID DEGLYCASE DJ-1-RELATED"/>
    <property type="match status" value="1"/>
</dbReference>
<gene>
    <name evidence="4" type="primary">hchA_2</name>
    <name evidence="4" type="ORF">LMG29542_06883</name>
</gene>
<feature type="chain" id="PRO_5026737133" evidence="2">
    <location>
        <begin position="51"/>
        <end position="324"/>
    </location>
</feature>
<evidence type="ECO:0000256" key="2">
    <source>
        <dbReference type="SAM" id="SignalP"/>
    </source>
</evidence>
<keyword evidence="2" id="KW-0732">Signal</keyword>
<organism evidence="4 5">
    <name type="scientific">Paraburkholderia humisilvae</name>
    <dbReference type="NCBI Taxonomy" id="627669"/>
    <lineage>
        <taxon>Bacteria</taxon>
        <taxon>Pseudomonadati</taxon>
        <taxon>Pseudomonadota</taxon>
        <taxon>Betaproteobacteria</taxon>
        <taxon>Burkholderiales</taxon>
        <taxon>Burkholderiaceae</taxon>
        <taxon>Paraburkholderia</taxon>
    </lineage>
</organism>
<dbReference type="InterPro" id="IPR050325">
    <property type="entry name" value="Prot/Nucl_acid_deglycase"/>
</dbReference>
<dbReference type="InterPro" id="IPR029062">
    <property type="entry name" value="Class_I_gatase-like"/>
</dbReference>
<dbReference type="PANTHER" id="PTHR48094:SF22">
    <property type="entry name" value="DJ-1_PFPI DOMAIN-CONTAINING PROTEIN"/>
    <property type="match status" value="1"/>
</dbReference>
<proteinExistence type="predicted"/>